<keyword evidence="1 2" id="KW-0238">DNA-binding</keyword>
<keyword evidence="5" id="KW-1185">Reference proteome</keyword>
<name>A0A4Q0Y720_9BACT</name>
<evidence type="ECO:0000313" key="5">
    <source>
        <dbReference type="Proteomes" id="UP000290191"/>
    </source>
</evidence>
<feature type="domain" description="HTH tetR-type" evidence="3">
    <location>
        <begin position="11"/>
        <end position="71"/>
    </location>
</feature>
<dbReference type="Pfam" id="PF00440">
    <property type="entry name" value="TetR_N"/>
    <property type="match status" value="1"/>
</dbReference>
<dbReference type="Proteomes" id="UP000290191">
    <property type="component" value="Unassembled WGS sequence"/>
</dbReference>
<dbReference type="SUPFAM" id="SSF46689">
    <property type="entry name" value="Homeodomain-like"/>
    <property type="match status" value="1"/>
</dbReference>
<dbReference type="InterPro" id="IPR050624">
    <property type="entry name" value="HTH-type_Tx_Regulator"/>
</dbReference>
<evidence type="ECO:0000259" key="3">
    <source>
        <dbReference type="PROSITE" id="PS50977"/>
    </source>
</evidence>
<dbReference type="PRINTS" id="PR00455">
    <property type="entry name" value="HTHTETR"/>
</dbReference>
<dbReference type="OrthoDB" id="9798857at2"/>
<accession>A0A4Q0Y720</accession>
<reference evidence="4 5" key="1">
    <citation type="submission" date="2017-10" db="EMBL/GenBank/DDBJ databases">
        <title>Genomics of the genus Arcobacter.</title>
        <authorList>
            <person name="Perez-Cataluna A."/>
            <person name="Figueras M.J."/>
        </authorList>
    </citation>
    <scope>NUCLEOTIDE SEQUENCE [LARGE SCALE GENOMIC DNA]</scope>
    <source>
        <strain evidence="4 5">DSM 24636</strain>
    </source>
</reference>
<dbReference type="InterPro" id="IPR001647">
    <property type="entry name" value="HTH_TetR"/>
</dbReference>
<sequence length="197" mass="23486">MAKKINQKIYKIKKELILQEATIIFEEKGYENMKISTLAKTAGVSQSTIYSMFKNKERLYIEYIKYQIKKFLEDLNTRIIPTHTPFDKLYNFTALKFEYYIKKDKAIEFNIKNNPLFFNTLYKDFSSPFEDVYKFLINTFKEIDSNLNDERATKLAYSFNAFSDGYIALWLEKQNINLLNLTEEICESFFSITNFIK</sequence>
<dbReference type="Gene3D" id="1.10.357.10">
    <property type="entry name" value="Tetracycline Repressor, domain 2"/>
    <property type="match status" value="1"/>
</dbReference>
<dbReference type="PANTHER" id="PTHR43479">
    <property type="entry name" value="ACREF/ENVCD OPERON REPRESSOR-RELATED"/>
    <property type="match status" value="1"/>
</dbReference>
<organism evidence="4 5">
    <name type="scientific">Halarcobacter anaerophilus</name>
    <dbReference type="NCBI Taxonomy" id="877500"/>
    <lineage>
        <taxon>Bacteria</taxon>
        <taxon>Pseudomonadati</taxon>
        <taxon>Campylobacterota</taxon>
        <taxon>Epsilonproteobacteria</taxon>
        <taxon>Campylobacterales</taxon>
        <taxon>Arcobacteraceae</taxon>
        <taxon>Halarcobacter</taxon>
    </lineage>
</organism>
<comment type="caution">
    <text evidence="4">The sequence shown here is derived from an EMBL/GenBank/DDBJ whole genome shotgun (WGS) entry which is preliminary data.</text>
</comment>
<evidence type="ECO:0000313" key="4">
    <source>
        <dbReference type="EMBL" id="RXJ64709.1"/>
    </source>
</evidence>
<dbReference type="PANTHER" id="PTHR43479:SF11">
    <property type="entry name" value="ACREF_ENVCD OPERON REPRESSOR-RELATED"/>
    <property type="match status" value="1"/>
</dbReference>
<gene>
    <name evidence="4" type="ORF">CRV06_01755</name>
</gene>
<proteinExistence type="predicted"/>
<dbReference type="RefSeq" id="WP_044418127.1">
    <property type="nucleotide sequence ID" value="NZ_CP041070.1"/>
</dbReference>
<dbReference type="InterPro" id="IPR009057">
    <property type="entry name" value="Homeodomain-like_sf"/>
</dbReference>
<evidence type="ECO:0000256" key="1">
    <source>
        <dbReference type="ARBA" id="ARBA00023125"/>
    </source>
</evidence>
<feature type="DNA-binding region" description="H-T-H motif" evidence="2">
    <location>
        <begin position="34"/>
        <end position="53"/>
    </location>
</feature>
<evidence type="ECO:0000256" key="2">
    <source>
        <dbReference type="PROSITE-ProRule" id="PRU00335"/>
    </source>
</evidence>
<dbReference type="EMBL" id="PDKO01000001">
    <property type="protein sequence ID" value="RXJ64709.1"/>
    <property type="molecule type" value="Genomic_DNA"/>
</dbReference>
<dbReference type="STRING" id="877500.GCA_000935065_02374"/>
<protein>
    <submittedName>
        <fullName evidence="4">TetR/AcrR family transcriptional regulator</fullName>
    </submittedName>
</protein>
<dbReference type="GO" id="GO:0003677">
    <property type="term" value="F:DNA binding"/>
    <property type="evidence" value="ECO:0007669"/>
    <property type="project" value="UniProtKB-UniRule"/>
</dbReference>
<dbReference type="PROSITE" id="PS50977">
    <property type="entry name" value="HTH_TETR_2"/>
    <property type="match status" value="1"/>
</dbReference>
<dbReference type="Gene3D" id="1.10.10.60">
    <property type="entry name" value="Homeodomain-like"/>
    <property type="match status" value="1"/>
</dbReference>
<dbReference type="AlphaFoldDB" id="A0A4Q0Y720"/>